<reference evidence="2 3" key="2">
    <citation type="journal article" date="2019" name="G3 (Bethesda)">
        <title>Hybrid Assembly of the Genome of the Entomopathogenic Nematode Steinernema carpocapsae Identifies the X-Chromosome.</title>
        <authorList>
            <person name="Serra L."/>
            <person name="Macchietto M."/>
            <person name="Macias-Munoz A."/>
            <person name="McGill C.J."/>
            <person name="Rodriguez I.M."/>
            <person name="Rodriguez B."/>
            <person name="Murad R."/>
            <person name="Mortazavi A."/>
        </authorList>
    </citation>
    <scope>NUCLEOTIDE SEQUENCE [LARGE SCALE GENOMIC DNA]</scope>
    <source>
        <strain evidence="2 3">ALL</strain>
    </source>
</reference>
<evidence type="ECO:0000256" key="1">
    <source>
        <dbReference type="SAM" id="MobiDB-lite"/>
    </source>
</evidence>
<evidence type="ECO:0000313" key="2">
    <source>
        <dbReference type="EMBL" id="TKR69338.1"/>
    </source>
</evidence>
<gene>
    <name evidence="2" type="ORF">L596_021512</name>
</gene>
<accession>A0A4U5MJ08</accession>
<evidence type="ECO:0000313" key="3">
    <source>
        <dbReference type="Proteomes" id="UP000298663"/>
    </source>
</evidence>
<dbReference type="Proteomes" id="UP000298663">
    <property type="component" value="Unassembled WGS sequence"/>
</dbReference>
<keyword evidence="3" id="KW-1185">Reference proteome</keyword>
<feature type="compositionally biased region" description="Low complexity" evidence="1">
    <location>
        <begin position="150"/>
        <end position="160"/>
    </location>
</feature>
<name>A0A4U5MJ08_STECR</name>
<dbReference type="EMBL" id="AZBU02000007">
    <property type="protein sequence ID" value="TKR69338.1"/>
    <property type="molecule type" value="Genomic_DNA"/>
</dbReference>
<reference evidence="2 3" key="1">
    <citation type="journal article" date="2015" name="Genome Biol.">
        <title>Comparative genomics of Steinernema reveals deeply conserved gene regulatory networks.</title>
        <authorList>
            <person name="Dillman A.R."/>
            <person name="Macchietto M."/>
            <person name="Porter C.F."/>
            <person name="Rogers A."/>
            <person name="Williams B."/>
            <person name="Antoshechkin I."/>
            <person name="Lee M.M."/>
            <person name="Goodwin Z."/>
            <person name="Lu X."/>
            <person name="Lewis E.E."/>
            <person name="Goodrich-Blair H."/>
            <person name="Stock S.P."/>
            <person name="Adams B.J."/>
            <person name="Sternberg P.W."/>
            <person name="Mortazavi A."/>
        </authorList>
    </citation>
    <scope>NUCLEOTIDE SEQUENCE [LARGE SCALE GENOMIC DNA]</scope>
    <source>
        <strain evidence="2 3">ALL</strain>
    </source>
</reference>
<proteinExistence type="predicted"/>
<dbReference type="AlphaFoldDB" id="A0A4U5MJ08"/>
<feature type="region of interest" description="Disordered" evidence="1">
    <location>
        <begin position="133"/>
        <end position="173"/>
    </location>
</feature>
<sequence>MANSSSLRGDLKLQKALQENGLLVFESKSDTQKTSHPTMNTVAALLLLLVAGFSKADSDLCSILTGHPSCNLGIPPPPPPVIGFQSSDGRISLSPILPRFPTDLKTSAQPLISLPPIRTSRGPWFASLPPLTGGLSGSPITDTVSPTPSPRSNSRSLPGRISDQPASASSVTPIDVTMKTIKITSPSQ</sequence>
<organism evidence="2 3">
    <name type="scientific">Steinernema carpocapsae</name>
    <name type="common">Entomopathogenic nematode</name>
    <dbReference type="NCBI Taxonomy" id="34508"/>
    <lineage>
        <taxon>Eukaryota</taxon>
        <taxon>Metazoa</taxon>
        <taxon>Ecdysozoa</taxon>
        <taxon>Nematoda</taxon>
        <taxon>Chromadorea</taxon>
        <taxon>Rhabditida</taxon>
        <taxon>Tylenchina</taxon>
        <taxon>Panagrolaimomorpha</taxon>
        <taxon>Strongyloidoidea</taxon>
        <taxon>Steinernematidae</taxon>
        <taxon>Steinernema</taxon>
    </lineage>
</organism>
<protein>
    <submittedName>
        <fullName evidence="2">Uncharacterized protein</fullName>
    </submittedName>
</protein>
<comment type="caution">
    <text evidence="2">The sequence shown here is derived from an EMBL/GenBank/DDBJ whole genome shotgun (WGS) entry which is preliminary data.</text>
</comment>